<protein>
    <submittedName>
        <fullName evidence="3">Hydrolase, NUDIX family</fullName>
    </submittedName>
</protein>
<proteinExistence type="predicted"/>
<keyword evidence="4" id="KW-1185">Reference proteome</keyword>
<dbReference type="EMBL" id="ABWK02000020">
    <property type="protein sequence ID" value="EEX68131.1"/>
    <property type="molecule type" value="Genomic_DNA"/>
</dbReference>
<dbReference type="GO" id="GO:0016787">
    <property type="term" value="F:hydrolase activity"/>
    <property type="evidence" value="ECO:0007669"/>
    <property type="project" value="UniProtKB-KW"/>
</dbReference>
<dbReference type="PROSITE" id="PS51462">
    <property type="entry name" value="NUDIX"/>
    <property type="match status" value="1"/>
</dbReference>
<dbReference type="AlphaFoldDB" id="C9KPH6"/>
<feature type="domain" description="Nudix hydrolase" evidence="2">
    <location>
        <begin position="600"/>
        <end position="731"/>
    </location>
</feature>
<keyword evidence="1" id="KW-0812">Transmembrane</keyword>
<reference evidence="3" key="1">
    <citation type="submission" date="2009-09" db="EMBL/GenBank/DDBJ databases">
        <authorList>
            <person name="Weinstock G."/>
            <person name="Sodergren E."/>
            <person name="Clifton S."/>
            <person name="Fulton L."/>
            <person name="Fulton B."/>
            <person name="Courtney L."/>
            <person name="Fronick C."/>
            <person name="Harrison M."/>
            <person name="Strong C."/>
            <person name="Farmer C."/>
            <person name="Delahaunty K."/>
            <person name="Markovic C."/>
            <person name="Hall O."/>
            <person name="Minx P."/>
            <person name="Tomlinson C."/>
            <person name="Mitreva M."/>
            <person name="Nelson J."/>
            <person name="Hou S."/>
            <person name="Wollam A."/>
            <person name="Pepin K.H."/>
            <person name="Johnson M."/>
            <person name="Bhonagiri V."/>
            <person name="Nash W.E."/>
            <person name="Warren W."/>
            <person name="Chinwalla A."/>
            <person name="Mardis E.R."/>
            <person name="Wilson R.K."/>
        </authorList>
    </citation>
    <scope>NUCLEOTIDE SEQUENCE [LARGE SCALE GENOMIC DNA]</scope>
    <source>
        <strain evidence="3">DSM 20544</strain>
    </source>
</reference>
<dbReference type="InterPro" id="IPR000086">
    <property type="entry name" value="NUDIX_hydrolase_dom"/>
</dbReference>
<keyword evidence="3" id="KW-0378">Hydrolase</keyword>
<feature type="transmembrane region" description="Helical" evidence="1">
    <location>
        <begin position="439"/>
        <end position="460"/>
    </location>
</feature>
<dbReference type="PATRIC" id="fig|500635.8.peg.1794"/>
<accession>C9KPH6</accession>
<dbReference type="HOGENOM" id="CLU_373317_0_0_9"/>
<evidence type="ECO:0000313" key="3">
    <source>
        <dbReference type="EMBL" id="EEX68131.1"/>
    </source>
</evidence>
<organism evidence="3 4">
    <name type="scientific">Mitsuokella multacida DSM 20544</name>
    <dbReference type="NCBI Taxonomy" id="500635"/>
    <lineage>
        <taxon>Bacteria</taxon>
        <taxon>Bacillati</taxon>
        <taxon>Bacillota</taxon>
        <taxon>Negativicutes</taxon>
        <taxon>Selenomonadales</taxon>
        <taxon>Selenomonadaceae</taxon>
        <taxon>Mitsuokella</taxon>
    </lineage>
</organism>
<comment type="caution">
    <text evidence="3">The sequence shown here is derived from an EMBL/GenBank/DDBJ whole genome shotgun (WGS) entry which is preliminary data.</text>
</comment>
<name>C9KPH6_9FIRM</name>
<dbReference type="Proteomes" id="UP000003671">
    <property type="component" value="Unassembled WGS sequence"/>
</dbReference>
<keyword evidence="1" id="KW-1133">Transmembrane helix</keyword>
<feature type="transmembrane region" description="Helical" evidence="1">
    <location>
        <begin position="410"/>
        <end position="427"/>
    </location>
</feature>
<sequence>MVGTMMQQKYVYLFELDSVRDSDEEIIAGQHAIYDEIVRKGNVVVLTYNQLVDSRAFFSLMTDEAYYRNILKLFEQGCICISQFGDIRTVAQYILSTVDANKRFIYSALPLMFTQKRLIALVQRSLMYSDLSEILEYLDGGRRSDAEVEDLFLEVEQDETGHVKRIVSGGSGENIAAHRKILENLYSFLSIILRLSMLHHVYIAPRKASELAPFRFHHLMQCILQLSLPIPYWGEVRSILQELPAFQTGQNGRSRYYRDLYRQFHAVAADDLTETLRQAYPLAEAVVDLCYNYVCEISICNTSKHYNVEELRALDSPKPTFAADFTRRLQDLWADGDQVEKRFLRTETNRFISFDKKKQLPDFSEAVRVADYTSRQPHEESETVPRYEYAEAEQQRVHRQAIFSSIGQKLLFSLICLLVACGVKFAFQDMKLLLDHFMNVGAAVFSIVETICFLLFTEWISHALSARCSLFVPLSKALGSMYTLLRDGWHALWMPRAVSVAAQETDVVEARSQGAPIDFVKPRELRDYQAYRNRHADLFAPSAEVPVADTDDRVVMRELVRSMEIYHQKYGMIYQSRYNTFLVDPIARPDGTYYAFERVLPTAGNGVVIVAWKAGKFILLKQYRHALRAEQYCFPRGYAEPGATPVENIRRELAEELHATLAQKTQSLGFLEPDSGLTSRRIEVFLAELDDYQANIGHEGILEVREVSPEELESMIEDGTVSDGYTIGALELWRLKTTGNLDEV</sequence>
<keyword evidence="1" id="KW-0472">Membrane</keyword>
<dbReference type="CDD" id="cd03424">
    <property type="entry name" value="NUDIX_ADPRase_Nudt5_UGPPase_Nudt14"/>
    <property type="match status" value="1"/>
</dbReference>
<evidence type="ECO:0000256" key="1">
    <source>
        <dbReference type="SAM" id="Phobius"/>
    </source>
</evidence>
<dbReference type="eggNOG" id="COG1051">
    <property type="taxonomic scope" value="Bacteria"/>
</dbReference>
<dbReference type="Gene3D" id="3.90.79.10">
    <property type="entry name" value="Nucleoside Triphosphate Pyrophosphohydrolase"/>
    <property type="match status" value="1"/>
</dbReference>
<dbReference type="Pfam" id="PF00293">
    <property type="entry name" value="NUDIX"/>
    <property type="match status" value="1"/>
</dbReference>
<gene>
    <name evidence="3" type="ORF">MITSMUL_05133</name>
</gene>
<evidence type="ECO:0000259" key="2">
    <source>
        <dbReference type="PROSITE" id="PS51462"/>
    </source>
</evidence>
<dbReference type="InterPro" id="IPR015797">
    <property type="entry name" value="NUDIX_hydrolase-like_dom_sf"/>
</dbReference>
<dbReference type="STRING" id="500635.MITSMUL_05133"/>
<dbReference type="SUPFAM" id="SSF55811">
    <property type="entry name" value="Nudix"/>
    <property type="match status" value="1"/>
</dbReference>
<evidence type="ECO:0000313" key="4">
    <source>
        <dbReference type="Proteomes" id="UP000003671"/>
    </source>
</evidence>